<feature type="region of interest" description="Disordered" evidence="1">
    <location>
        <begin position="312"/>
        <end position="331"/>
    </location>
</feature>
<accession>A0A4U1J8G1</accession>
<organism evidence="2 3">
    <name type="scientific">Polyangium fumosum</name>
    <dbReference type="NCBI Taxonomy" id="889272"/>
    <lineage>
        <taxon>Bacteria</taxon>
        <taxon>Pseudomonadati</taxon>
        <taxon>Myxococcota</taxon>
        <taxon>Polyangia</taxon>
        <taxon>Polyangiales</taxon>
        <taxon>Polyangiaceae</taxon>
        <taxon>Polyangium</taxon>
    </lineage>
</organism>
<comment type="caution">
    <text evidence="2">The sequence shown here is derived from an EMBL/GenBank/DDBJ whole genome shotgun (WGS) entry which is preliminary data.</text>
</comment>
<gene>
    <name evidence="2" type="ORF">E8A74_25345</name>
</gene>
<keyword evidence="3" id="KW-1185">Reference proteome</keyword>
<dbReference type="InterPro" id="IPR011990">
    <property type="entry name" value="TPR-like_helical_dom_sf"/>
</dbReference>
<dbReference type="OrthoDB" id="9828886at2"/>
<sequence>MKFVDEIGLSAAQKLETSVGPFVALPAYRRLLVRTAEPSFAARAALGALRCVVRLGSDERDIGDIAAYWSTLSGSGPHFPAILDLCRLLARVGRKSAALALAQAETERAPTARALYLYGRCLELMGEGDAAFVVFVQAATRADEEKGAADVAVAARAWRVQRLLGDRSTAALAVADAASADPTGAPPEHKLVIALGRLRSPSRFVRASGLSLLEELGRDPTTSLGRHAIRLAAEHADALGDALTPLEADRVAATLGHVPDDAARENALARLAAAQAIAASRGEAQAEAVTRAGELAPEIAALVRRARAALTGGGQVDEAPRPSRSTEPASPSLRLASLGLSAFVALGQGRLQDAAGALDEAAELVTKGGVGVPAPVWTATRAALDSADPLARAAGVKLCEVLLQGPAATPPGGHSAFAVALARAGRPDLAVRAARDAVAGKEPGARSLLGMILREQGWALAARGQRELAIAALLEAKEHLAAAAKDGARGR</sequence>
<dbReference type="EMBL" id="SSMQ01000028">
    <property type="protein sequence ID" value="TKD03529.1"/>
    <property type="molecule type" value="Genomic_DNA"/>
</dbReference>
<evidence type="ECO:0000256" key="1">
    <source>
        <dbReference type="SAM" id="MobiDB-lite"/>
    </source>
</evidence>
<reference evidence="2 3" key="1">
    <citation type="submission" date="2019-04" db="EMBL/GenBank/DDBJ databases">
        <authorList>
            <person name="Li Y."/>
            <person name="Wang J."/>
        </authorList>
    </citation>
    <scope>NUCLEOTIDE SEQUENCE [LARGE SCALE GENOMIC DNA]</scope>
    <source>
        <strain evidence="2 3">DSM 14668</strain>
    </source>
</reference>
<proteinExistence type="predicted"/>
<protein>
    <recommendedName>
        <fullName evidence="4">Tetratricopeptide repeat protein</fullName>
    </recommendedName>
</protein>
<dbReference type="RefSeq" id="WP_136931649.1">
    <property type="nucleotide sequence ID" value="NZ_SSMQ01000028.1"/>
</dbReference>
<evidence type="ECO:0000313" key="3">
    <source>
        <dbReference type="Proteomes" id="UP000309215"/>
    </source>
</evidence>
<dbReference type="SUPFAM" id="SSF48452">
    <property type="entry name" value="TPR-like"/>
    <property type="match status" value="1"/>
</dbReference>
<dbReference type="Proteomes" id="UP000309215">
    <property type="component" value="Unassembled WGS sequence"/>
</dbReference>
<dbReference type="AlphaFoldDB" id="A0A4U1J8G1"/>
<name>A0A4U1J8G1_9BACT</name>
<evidence type="ECO:0008006" key="4">
    <source>
        <dbReference type="Google" id="ProtNLM"/>
    </source>
</evidence>
<evidence type="ECO:0000313" key="2">
    <source>
        <dbReference type="EMBL" id="TKD03529.1"/>
    </source>
</evidence>